<keyword evidence="6" id="KW-1185">Reference proteome</keyword>
<evidence type="ECO:0000256" key="2">
    <source>
        <dbReference type="ARBA" id="ARBA00008954"/>
    </source>
</evidence>
<dbReference type="InterPro" id="IPR015422">
    <property type="entry name" value="PyrdxlP-dep_Trfase_small"/>
</dbReference>
<dbReference type="InterPro" id="IPR015424">
    <property type="entry name" value="PyrdxlP-dep_Trfase"/>
</dbReference>
<dbReference type="AlphaFoldDB" id="A0A4Q9R3K0"/>
<dbReference type="PANTHER" id="PTHR45688:SF13">
    <property type="entry name" value="ALANINE--GLYOXYLATE AMINOTRANSFERASE 2-LIKE"/>
    <property type="match status" value="1"/>
</dbReference>
<evidence type="ECO:0000313" key="5">
    <source>
        <dbReference type="EMBL" id="TBU92655.1"/>
    </source>
</evidence>
<dbReference type="InterPro" id="IPR015421">
    <property type="entry name" value="PyrdxlP-dep_Trfase_major"/>
</dbReference>
<accession>A0A4Q9R3K0</accession>
<evidence type="ECO:0000313" key="6">
    <source>
        <dbReference type="Proteomes" id="UP000292639"/>
    </source>
</evidence>
<dbReference type="PANTHER" id="PTHR45688">
    <property type="match status" value="1"/>
</dbReference>
<evidence type="ECO:0000256" key="1">
    <source>
        <dbReference type="ARBA" id="ARBA00001933"/>
    </source>
</evidence>
<dbReference type="Gene3D" id="3.40.640.10">
    <property type="entry name" value="Type I PLP-dependent aspartate aminotransferase-like (Major domain)"/>
    <property type="match status" value="1"/>
</dbReference>
<evidence type="ECO:0000256" key="4">
    <source>
        <dbReference type="RuleBase" id="RU003560"/>
    </source>
</evidence>
<dbReference type="InterPro" id="IPR049704">
    <property type="entry name" value="Aminotrans_3_PPA_site"/>
</dbReference>
<dbReference type="PIRSF" id="PIRSF000521">
    <property type="entry name" value="Transaminase_4ab_Lys_Orn"/>
    <property type="match status" value="1"/>
</dbReference>
<comment type="caution">
    <text evidence="5">The sequence shown here is derived from an EMBL/GenBank/DDBJ whole genome shotgun (WGS) entry which is preliminary data.</text>
</comment>
<dbReference type="Gene3D" id="3.90.1150.10">
    <property type="entry name" value="Aspartate Aminotransferase, domain 1"/>
    <property type="match status" value="1"/>
</dbReference>
<proteinExistence type="inferred from homology"/>
<keyword evidence="5" id="KW-0808">Transferase</keyword>
<sequence>MKHVKQILQLNRFEGGAELDEQTRQLVQRRFAAFGKASVLFYEKPLEIVNASGVHMYDASGRQYLDLYNNVPCVGHCHPQVAAAIGEQSARLATNSRYLYRNLDDYAEALLATYPGELSNLVMTCTGSEANDIALRIACMHSGGTGIVVTSTAYHGNTSAVMAVSPSSYRNGHALPAHVRSIPAPSAHDLPAGSDVGAAFAAALQAAIDDMTANGIRFAGLLVDTIFSSDGVFADPPGFLRPALEVAHKAGGLFIADEVQPGFGRTGQGHWCFARHGIVPDVVTMGKPMGNGYPMAGLVTRPELLDAFVRETGYFNTFGANPVAAAAGHAVLRVLEQERLIDNAGRMGDYLRTGLHRLAGRDERIADVRGAGLFLGVELAGGEQWPNASLTTRVINSMKDEGVLIGAAGAYGNVLKIRPPLCFSEADADFFLDALERVLARAG</sequence>
<dbReference type="InterPro" id="IPR005814">
    <property type="entry name" value="Aminotrans_3"/>
</dbReference>
<dbReference type="GO" id="GO:0008483">
    <property type="term" value="F:transaminase activity"/>
    <property type="evidence" value="ECO:0007669"/>
    <property type="project" value="UniProtKB-KW"/>
</dbReference>
<evidence type="ECO:0000256" key="3">
    <source>
        <dbReference type="ARBA" id="ARBA00022898"/>
    </source>
</evidence>
<dbReference type="OrthoDB" id="9801052at2"/>
<comment type="similarity">
    <text evidence="2 4">Belongs to the class-III pyridoxal-phosphate-dependent aminotransferase family.</text>
</comment>
<dbReference type="GO" id="GO:0030170">
    <property type="term" value="F:pyridoxal phosphate binding"/>
    <property type="evidence" value="ECO:0007669"/>
    <property type="project" value="InterPro"/>
</dbReference>
<dbReference type="CDD" id="cd00610">
    <property type="entry name" value="OAT_like"/>
    <property type="match status" value="1"/>
</dbReference>
<dbReference type="RefSeq" id="WP_131185318.1">
    <property type="nucleotide sequence ID" value="NZ_QJUO01000025.1"/>
</dbReference>
<protein>
    <submittedName>
        <fullName evidence="5">Aspartate aminotransferase family protein</fullName>
    </submittedName>
</protein>
<dbReference type="PROSITE" id="PS00600">
    <property type="entry name" value="AA_TRANSFER_CLASS_3"/>
    <property type="match status" value="1"/>
</dbReference>
<dbReference type="EMBL" id="QJUP01000023">
    <property type="protein sequence ID" value="TBU92655.1"/>
    <property type="molecule type" value="Genomic_DNA"/>
</dbReference>
<gene>
    <name evidence="5" type="ORF">DNJ96_14985</name>
</gene>
<comment type="cofactor">
    <cofactor evidence="1">
        <name>pyridoxal 5'-phosphate</name>
        <dbReference type="ChEBI" id="CHEBI:597326"/>
    </cofactor>
</comment>
<dbReference type="Pfam" id="PF00202">
    <property type="entry name" value="Aminotran_3"/>
    <property type="match status" value="1"/>
</dbReference>
<dbReference type="SUPFAM" id="SSF53383">
    <property type="entry name" value="PLP-dependent transferases"/>
    <property type="match status" value="1"/>
</dbReference>
<keyword evidence="5" id="KW-0032">Aminotransferase</keyword>
<dbReference type="Proteomes" id="UP000292639">
    <property type="component" value="Unassembled WGS sequence"/>
</dbReference>
<keyword evidence="3 4" id="KW-0663">Pyridoxal phosphate</keyword>
<reference evidence="5 6" key="1">
    <citation type="submission" date="2018-06" db="EMBL/GenBank/DDBJ databases">
        <title>Three novel Pseudomonas species isolated from symptomatic oak.</title>
        <authorList>
            <person name="Bueno-Gonzalez V."/>
            <person name="Brady C."/>
        </authorList>
    </citation>
    <scope>NUCLEOTIDE SEQUENCE [LARGE SCALE GENOMIC DNA]</scope>
    <source>
        <strain evidence="5 6">P17C</strain>
    </source>
</reference>
<organism evidence="5 6">
    <name type="scientific">Stutzerimonas kirkiae</name>
    <dbReference type="NCBI Taxonomy" id="2211392"/>
    <lineage>
        <taxon>Bacteria</taxon>
        <taxon>Pseudomonadati</taxon>
        <taxon>Pseudomonadota</taxon>
        <taxon>Gammaproteobacteria</taxon>
        <taxon>Pseudomonadales</taxon>
        <taxon>Pseudomonadaceae</taxon>
        <taxon>Stutzerimonas</taxon>
    </lineage>
</organism>
<name>A0A4Q9R3K0_9GAMM</name>